<feature type="compositionally biased region" description="Basic and acidic residues" evidence="3">
    <location>
        <begin position="103"/>
        <end position="126"/>
    </location>
</feature>
<evidence type="ECO:0000313" key="5">
    <source>
        <dbReference type="EMBL" id="CAK7337091.1"/>
    </source>
</evidence>
<keyword evidence="1 2" id="KW-0694">RNA-binding</keyword>
<feature type="compositionally biased region" description="Acidic residues" evidence="3">
    <location>
        <begin position="409"/>
        <end position="426"/>
    </location>
</feature>
<accession>A0AAV1RKW8</accession>
<evidence type="ECO:0000313" key="6">
    <source>
        <dbReference type="Proteomes" id="UP001314170"/>
    </source>
</evidence>
<feature type="compositionally biased region" description="Acidic residues" evidence="3">
    <location>
        <begin position="447"/>
        <end position="470"/>
    </location>
</feature>
<dbReference type="SUPFAM" id="SSF54928">
    <property type="entry name" value="RNA-binding domain, RBD"/>
    <property type="match status" value="1"/>
</dbReference>
<feature type="region of interest" description="Disordered" evidence="3">
    <location>
        <begin position="447"/>
        <end position="482"/>
    </location>
</feature>
<feature type="domain" description="RRM" evidence="4">
    <location>
        <begin position="490"/>
        <end position="568"/>
    </location>
</feature>
<feature type="compositionally biased region" description="Basic and acidic residues" evidence="3">
    <location>
        <begin position="54"/>
        <end position="69"/>
    </location>
</feature>
<feature type="compositionally biased region" description="Basic and acidic residues" evidence="3">
    <location>
        <begin position="592"/>
        <end position="604"/>
    </location>
</feature>
<dbReference type="EMBL" id="CAWUPB010001010">
    <property type="protein sequence ID" value="CAK7337091.1"/>
    <property type="molecule type" value="Genomic_DNA"/>
</dbReference>
<feature type="compositionally biased region" description="Basic and acidic residues" evidence="3">
    <location>
        <begin position="288"/>
        <end position="307"/>
    </location>
</feature>
<dbReference type="SMART" id="SM00360">
    <property type="entry name" value="RRM"/>
    <property type="match status" value="1"/>
</dbReference>
<dbReference type="Pfam" id="PF00076">
    <property type="entry name" value="RRM_1"/>
    <property type="match status" value="1"/>
</dbReference>
<evidence type="ECO:0000256" key="3">
    <source>
        <dbReference type="SAM" id="MobiDB-lite"/>
    </source>
</evidence>
<feature type="compositionally biased region" description="Basic and acidic residues" evidence="3">
    <location>
        <begin position="661"/>
        <end position="675"/>
    </location>
</feature>
<protein>
    <recommendedName>
        <fullName evidence="4">RRM domain-containing protein</fullName>
    </recommendedName>
</protein>
<feature type="compositionally biased region" description="Basic and acidic residues" evidence="3">
    <location>
        <begin position="378"/>
        <end position="391"/>
    </location>
</feature>
<organism evidence="5 6">
    <name type="scientific">Dovyalis caffra</name>
    <dbReference type="NCBI Taxonomy" id="77055"/>
    <lineage>
        <taxon>Eukaryota</taxon>
        <taxon>Viridiplantae</taxon>
        <taxon>Streptophyta</taxon>
        <taxon>Embryophyta</taxon>
        <taxon>Tracheophyta</taxon>
        <taxon>Spermatophyta</taxon>
        <taxon>Magnoliopsida</taxon>
        <taxon>eudicotyledons</taxon>
        <taxon>Gunneridae</taxon>
        <taxon>Pentapetalae</taxon>
        <taxon>rosids</taxon>
        <taxon>fabids</taxon>
        <taxon>Malpighiales</taxon>
        <taxon>Salicaceae</taxon>
        <taxon>Flacourtieae</taxon>
        <taxon>Dovyalis</taxon>
    </lineage>
</organism>
<feature type="compositionally biased region" description="Basic residues" evidence="3">
    <location>
        <begin position="1"/>
        <end position="15"/>
    </location>
</feature>
<comment type="caution">
    <text evidence="5">The sequence shown here is derived from an EMBL/GenBank/DDBJ whole genome shotgun (WGS) entry which is preliminary data.</text>
</comment>
<dbReference type="InterPro" id="IPR012677">
    <property type="entry name" value="Nucleotide-bd_a/b_plait_sf"/>
</dbReference>
<evidence type="ECO:0000256" key="1">
    <source>
        <dbReference type="ARBA" id="ARBA00022884"/>
    </source>
</evidence>
<dbReference type="PROSITE" id="PS50102">
    <property type="entry name" value="RRM"/>
    <property type="match status" value="1"/>
</dbReference>
<reference evidence="5 6" key="1">
    <citation type="submission" date="2024-01" db="EMBL/GenBank/DDBJ databases">
        <authorList>
            <person name="Waweru B."/>
        </authorList>
    </citation>
    <scope>NUCLEOTIDE SEQUENCE [LARGE SCALE GENOMIC DNA]</scope>
</reference>
<dbReference type="Gene3D" id="3.30.70.330">
    <property type="match status" value="1"/>
</dbReference>
<keyword evidence="6" id="KW-1185">Reference proteome</keyword>
<sequence>MPPRRSTRNRAKTTTKKSAQIPERQAVQFAEEEIKEEEVKIKQEEITENDDDLEQSREQLEGDNDQKLDDKSWVAAFEKWELDGVLEENLNFISNEGAYQNSVEKETAGAADEVVKSPDHMDDISRVQEAGDNEGNSADGLEDVEDTADNNVLKSPVHMHNCSRVQEGGDEEGKSANDVEDDEYNEDSNVIQSPGYKNDFYGVQEGGDGEAKSADAREGTDNVKDDECRKGTNDMKSPGHLDDFSGVQDSGDEVGKRVDNVEDDEDNNVIKSPALMDDFDGVQEGSDEEGKSACERESVDGVKDNKGNEVNNVMKSTGHADEFIGVQDDGDEELKSADDKEDGDGEDNRVMESLGLLNDFSRVQEGGNEEGKSACQRESIDGVKDNDDKEVNNVMKSPGHLGEFIGVQNDDDEELKSADDMEDNGDGADNKVIESLGHLDNCTEVQEGCDEEGDSADDVEDNEGCDDSEEVEHPPLTKPGKLKQPEIHVTTVYVKGLVKSWNVEKLKELCKQYGKILNVRLPQNFGAKHKDFGFIVFTSHKSARACVEGINNAQLGGETKVKADLAKPRFRGEMQKKKRWGKHHANNEEVETEMKGQTHGDKSKGTGNRGRGIAKEESQAPSLLNRTKVGKPKNQRTSFSEGQDANPVKTDGKIKNLPQKTNDRGKRKIDHDLNKRQSKKSRGIAQGRQSNRNSVRKPHRKEGNSLISGSKWQHSDMEPHAGYIEPAMKKPARHYARYAEAAYGHQGHSPASYLQHVFQNQRQPSPRYVEPGLGRQALTHAGYIEPAVEKQGYVAYDYSLRSRAGGYTGQGSQGSAYVRGSAVPPTYAQNHTSHIVYQGVASVSSYNGSGGTYLPPQQYY</sequence>
<feature type="compositionally biased region" description="Basic and acidic residues" evidence="3">
    <location>
        <begin position="209"/>
        <end position="243"/>
    </location>
</feature>
<dbReference type="Proteomes" id="UP001314170">
    <property type="component" value="Unassembled WGS sequence"/>
</dbReference>
<proteinExistence type="predicted"/>
<feature type="region of interest" description="Disordered" evidence="3">
    <location>
        <begin position="574"/>
        <end position="714"/>
    </location>
</feature>
<evidence type="ECO:0000256" key="2">
    <source>
        <dbReference type="PROSITE-ProRule" id="PRU00176"/>
    </source>
</evidence>
<dbReference type="GO" id="GO:0003723">
    <property type="term" value="F:RNA binding"/>
    <property type="evidence" value="ECO:0007669"/>
    <property type="project" value="UniProtKB-UniRule"/>
</dbReference>
<dbReference type="CDD" id="cd00590">
    <property type="entry name" value="RRM_SF"/>
    <property type="match status" value="1"/>
</dbReference>
<feature type="compositionally biased region" description="Acidic residues" evidence="3">
    <location>
        <begin position="277"/>
        <end position="287"/>
    </location>
</feature>
<evidence type="ECO:0000259" key="4">
    <source>
        <dbReference type="PROSITE" id="PS50102"/>
    </source>
</evidence>
<name>A0AAV1RKW8_9ROSI</name>
<dbReference type="PANTHER" id="PTHR21245">
    <property type="entry name" value="HETEROGENEOUS NUCLEAR RIBONUCLEOPROTEIN"/>
    <property type="match status" value="1"/>
</dbReference>
<feature type="region of interest" description="Disordered" evidence="3">
    <location>
        <begin position="102"/>
        <end position="432"/>
    </location>
</feature>
<dbReference type="AlphaFoldDB" id="A0AAV1RKW8"/>
<dbReference type="InterPro" id="IPR035979">
    <property type="entry name" value="RBD_domain_sf"/>
</dbReference>
<dbReference type="InterPro" id="IPR000504">
    <property type="entry name" value="RRM_dom"/>
</dbReference>
<gene>
    <name evidence="5" type="ORF">DCAF_LOCUS12118</name>
</gene>
<feature type="region of interest" description="Disordered" evidence="3">
    <location>
        <begin position="1"/>
        <end position="69"/>
    </location>
</feature>